<reference evidence="2" key="1">
    <citation type="journal article" date="2023" name="Front. Plant Sci.">
        <title>Chromosomal-level genome assembly of Melastoma candidum provides insights into trichome evolution.</title>
        <authorList>
            <person name="Zhong Y."/>
            <person name="Wu W."/>
            <person name="Sun C."/>
            <person name="Zou P."/>
            <person name="Liu Y."/>
            <person name="Dai S."/>
            <person name="Zhou R."/>
        </authorList>
    </citation>
    <scope>NUCLEOTIDE SEQUENCE [LARGE SCALE GENOMIC DNA]</scope>
</reference>
<evidence type="ECO:0000313" key="2">
    <source>
        <dbReference type="Proteomes" id="UP001057402"/>
    </source>
</evidence>
<sequence length="314" mass="34734">MPEEGRVLDAKEYPGNLTPYVILTCILAASGGLIFGYDIGISGGVSTMPSFLEKFFPAIRRDMTEGSSRNQYCQYDSQLLTMFISSSFLAALLASLVASTVTRKLGRNIAIFFGGILFLAGGIVNGFAKALWMLILGRMLIGFGIGFVNQSVPLYLSEMAPYKRFLFLEGGIQMLISQVVVAACIGAQFGLDGNVRVMPKWCAIVLVLVICIYVSGFAWSWGPLAWLVPSEIFPLEIRSTAQSINVSVNMLVTWAVAQMFLSMLCHLKFGLFLLLAFFVLIMTLFVYYFLPETKCVPIEDAIVWKRHLLRGAYE</sequence>
<protein>
    <submittedName>
        <fullName evidence="1">Uncharacterized protein</fullName>
    </submittedName>
</protein>
<dbReference type="Proteomes" id="UP001057402">
    <property type="component" value="Chromosome 7"/>
</dbReference>
<comment type="caution">
    <text evidence="1">The sequence shown here is derived from an EMBL/GenBank/DDBJ whole genome shotgun (WGS) entry which is preliminary data.</text>
</comment>
<dbReference type="EMBL" id="CM042886">
    <property type="protein sequence ID" value="KAI4342936.1"/>
    <property type="molecule type" value="Genomic_DNA"/>
</dbReference>
<organism evidence="1 2">
    <name type="scientific">Melastoma candidum</name>
    <dbReference type="NCBI Taxonomy" id="119954"/>
    <lineage>
        <taxon>Eukaryota</taxon>
        <taxon>Viridiplantae</taxon>
        <taxon>Streptophyta</taxon>
        <taxon>Embryophyta</taxon>
        <taxon>Tracheophyta</taxon>
        <taxon>Spermatophyta</taxon>
        <taxon>Magnoliopsida</taxon>
        <taxon>eudicotyledons</taxon>
        <taxon>Gunneridae</taxon>
        <taxon>Pentapetalae</taxon>
        <taxon>rosids</taxon>
        <taxon>malvids</taxon>
        <taxon>Myrtales</taxon>
        <taxon>Melastomataceae</taxon>
        <taxon>Melastomatoideae</taxon>
        <taxon>Melastomateae</taxon>
        <taxon>Melastoma</taxon>
    </lineage>
</organism>
<keyword evidence="2" id="KW-1185">Reference proteome</keyword>
<name>A0ACB9P3I9_9MYRT</name>
<accession>A0ACB9P3I9</accession>
<proteinExistence type="predicted"/>
<gene>
    <name evidence="1" type="ORF">MLD38_027498</name>
</gene>
<evidence type="ECO:0000313" key="1">
    <source>
        <dbReference type="EMBL" id="KAI4342936.1"/>
    </source>
</evidence>